<feature type="active site" description="Proton acceptor" evidence="7">
    <location>
        <position position="184"/>
    </location>
</feature>
<evidence type="ECO:0000259" key="12">
    <source>
        <dbReference type="SMART" id="SM01274"/>
    </source>
</evidence>
<dbReference type="Pfam" id="PF03949">
    <property type="entry name" value="Malic_M"/>
    <property type="match status" value="1"/>
</dbReference>
<evidence type="ECO:0000256" key="5">
    <source>
        <dbReference type="ARBA" id="ARBA00073308"/>
    </source>
</evidence>
<dbReference type="InterPro" id="IPR001891">
    <property type="entry name" value="Malic_OxRdtase"/>
</dbReference>
<keyword evidence="4" id="KW-0520">NAD</keyword>
<keyword evidence="13" id="KW-0560">Oxidoreductase</keyword>
<dbReference type="PROSITE" id="PS00331">
    <property type="entry name" value="MALIC_ENZYMES"/>
    <property type="match status" value="1"/>
</dbReference>
<dbReference type="GO" id="GO:0051287">
    <property type="term" value="F:NAD binding"/>
    <property type="evidence" value="ECO:0007669"/>
    <property type="project" value="InterPro"/>
</dbReference>
<dbReference type="SMART" id="SM00919">
    <property type="entry name" value="Malic_M"/>
    <property type="match status" value="1"/>
</dbReference>
<dbReference type="OrthoDB" id="3314528at2"/>
<dbReference type="PANTHER" id="PTHR23406:SF34">
    <property type="entry name" value="NAD-DEPENDENT MALIC ENZYME, MITOCHONDRIAL"/>
    <property type="match status" value="1"/>
</dbReference>
<name>A0A2N9JCI6_9ACTN</name>
<evidence type="ECO:0000256" key="1">
    <source>
        <dbReference type="ARBA" id="ARBA00001936"/>
    </source>
</evidence>
<dbReference type="AlphaFoldDB" id="A0A2N9JCI6"/>
<dbReference type="GO" id="GO:0004470">
    <property type="term" value="F:malic enzyme activity"/>
    <property type="evidence" value="ECO:0007669"/>
    <property type="project" value="InterPro"/>
</dbReference>
<proteinExistence type="inferred from homology"/>
<protein>
    <recommendedName>
        <fullName evidence="5">Putative malate oxidoreductase [NAD]</fullName>
    </recommendedName>
    <alternativeName>
        <fullName evidence="6">Malic enzyme</fullName>
    </alternativeName>
</protein>
<dbReference type="Gene3D" id="3.40.50.10380">
    <property type="entry name" value="Malic enzyme, N-terminal domain"/>
    <property type="match status" value="1"/>
</dbReference>
<evidence type="ECO:0000313" key="13">
    <source>
        <dbReference type="EMBL" id="SPD85185.1"/>
    </source>
</evidence>
<evidence type="ECO:0000313" key="14">
    <source>
        <dbReference type="Proteomes" id="UP000238164"/>
    </source>
</evidence>
<reference evidence="13 14" key="1">
    <citation type="submission" date="2018-02" db="EMBL/GenBank/DDBJ databases">
        <authorList>
            <person name="Cohen D.B."/>
            <person name="Kent A.D."/>
        </authorList>
    </citation>
    <scope>NUCLEOTIDE SEQUENCE [LARGE SCALE GENOMIC DNA]</scope>
    <source>
        <strain evidence="13">1</strain>
    </source>
</reference>
<dbReference type="Gene3D" id="3.40.50.720">
    <property type="entry name" value="NAD(P)-binding Rossmann-like Domain"/>
    <property type="match status" value="1"/>
</dbReference>
<feature type="domain" description="Malic enzyme NAD-binding" evidence="11">
    <location>
        <begin position="280"/>
        <end position="540"/>
    </location>
</feature>
<dbReference type="EMBL" id="LT985188">
    <property type="protein sequence ID" value="SPD85185.1"/>
    <property type="molecule type" value="Genomic_DNA"/>
</dbReference>
<evidence type="ECO:0000256" key="10">
    <source>
        <dbReference type="RuleBase" id="RU003427"/>
    </source>
</evidence>
<evidence type="ECO:0000256" key="8">
    <source>
        <dbReference type="PIRSR" id="PIRSR000106-2"/>
    </source>
</evidence>
<dbReference type="InterPro" id="IPR037062">
    <property type="entry name" value="Malic_N_dom_sf"/>
</dbReference>
<evidence type="ECO:0000256" key="2">
    <source>
        <dbReference type="ARBA" id="ARBA00008785"/>
    </source>
</evidence>
<evidence type="ECO:0000256" key="7">
    <source>
        <dbReference type="PIRSR" id="PIRSR000106-1"/>
    </source>
</evidence>
<feature type="binding site" evidence="9">
    <location>
        <position position="255"/>
    </location>
    <ligand>
        <name>a divalent metal cation</name>
        <dbReference type="ChEBI" id="CHEBI:60240"/>
    </ligand>
</feature>
<dbReference type="GO" id="GO:0006108">
    <property type="term" value="P:malate metabolic process"/>
    <property type="evidence" value="ECO:0007669"/>
    <property type="project" value="TreeGrafter"/>
</dbReference>
<gene>
    <name evidence="13" type="primary">malS</name>
    <name evidence="13" type="ORF">MPLG2_0149</name>
</gene>
<dbReference type="PIRSF" id="PIRSF000106">
    <property type="entry name" value="ME"/>
    <property type="match status" value="1"/>
</dbReference>
<comment type="cofactor">
    <cofactor evidence="9">
        <name>Mg(2+)</name>
        <dbReference type="ChEBI" id="CHEBI:18420"/>
    </cofactor>
    <cofactor evidence="9">
        <name>Mn(2+)</name>
        <dbReference type="ChEBI" id="CHEBI:29035"/>
    </cofactor>
    <text evidence="9">Divalent metal cations. Prefers magnesium or manganese.</text>
</comment>
<dbReference type="InterPro" id="IPR036291">
    <property type="entry name" value="NAD(P)-bd_dom_sf"/>
</dbReference>
<dbReference type="GO" id="GO:0005829">
    <property type="term" value="C:cytosol"/>
    <property type="evidence" value="ECO:0007669"/>
    <property type="project" value="TreeGrafter"/>
</dbReference>
<comment type="similarity">
    <text evidence="2 10">Belongs to the malic enzymes family.</text>
</comment>
<evidence type="ECO:0000256" key="9">
    <source>
        <dbReference type="PIRSR" id="PIRSR000106-3"/>
    </source>
</evidence>
<feature type="binding site" evidence="8">
    <location>
        <position position="428"/>
    </location>
    <ligand>
        <name>(S)-malate</name>
        <dbReference type="ChEBI" id="CHEBI:15589"/>
    </ligand>
</feature>
<keyword evidence="14" id="KW-1185">Reference proteome</keyword>
<dbReference type="SMART" id="SM01274">
    <property type="entry name" value="malic"/>
    <property type="match status" value="1"/>
</dbReference>
<evidence type="ECO:0000256" key="3">
    <source>
        <dbReference type="ARBA" id="ARBA00022723"/>
    </source>
</evidence>
<dbReference type="InterPro" id="IPR012301">
    <property type="entry name" value="Malic_N_dom"/>
</dbReference>
<dbReference type="InterPro" id="IPR046346">
    <property type="entry name" value="Aminoacid_DH-like_N_sf"/>
</dbReference>
<dbReference type="SUPFAM" id="SSF53223">
    <property type="entry name" value="Aminoacid dehydrogenase-like, N-terminal domain"/>
    <property type="match status" value="1"/>
</dbReference>
<keyword evidence="3 9" id="KW-0479">Metal-binding</keyword>
<feature type="binding site" evidence="9">
    <location>
        <position position="256"/>
    </location>
    <ligand>
        <name>a divalent metal cation</name>
        <dbReference type="ChEBI" id="CHEBI:60240"/>
    </ligand>
</feature>
<evidence type="ECO:0000256" key="6">
    <source>
        <dbReference type="ARBA" id="ARBA00082317"/>
    </source>
</evidence>
<comment type="cofactor">
    <cofactor evidence="1">
        <name>Mn(2+)</name>
        <dbReference type="ChEBI" id="CHEBI:29035"/>
    </cofactor>
</comment>
<accession>A0A2N9JCI6</accession>
<feature type="active site" description="Proton donor" evidence="7">
    <location>
        <position position="111"/>
    </location>
</feature>
<organism evidence="13 14">
    <name type="scientific">Micropruina glycogenica</name>
    <dbReference type="NCBI Taxonomy" id="75385"/>
    <lineage>
        <taxon>Bacteria</taxon>
        <taxon>Bacillati</taxon>
        <taxon>Actinomycetota</taxon>
        <taxon>Actinomycetes</taxon>
        <taxon>Propionibacteriales</taxon>
        <taxon>Nocardioidaceae</taxon>
        <taxon>Micropruina</taxon>
    </lineage>
</organism>
<keyword evidence="13" id="KW-0670">Pyruvate</keyword>
<evidence type="ECO:0000256" key="4">
    <source>
        <dbReference type="ARBA" id="ARBA00023027"/>
    </source>
</evidence>
<dbReference type="NCBIfam" id="NF010052">
    <property type="entry name" value="PRK13529.1"/>
    <property type="match status" value="1"/>
</dbReference>
<evidence type="ECO:0000259" key="11">
    <source>
        <dbReference type="SMART" id="SM00919"/>
    </source>
</evidence>
<dbReference type="InterPro" id="IPR012302">
    <property type="entry name" value="Malic_NAD-bd"/>
</dbReference>
<dbReference type="SUPFAM" id="SSF51735">
    <property type="entry name" value="NAD(P)-binding Rossmann-fold domains"/>
    <property type="match status" value="1"/>
</dbReference>
<dbReference type="Pfam" id="PF00390">
    <property type="entry name" value="malic"/>
    <property type="match status" value="1"/>
</dbReference>
<sequence length="575" mass="63105">MRAPDFYLDTTDSRDVVLKVATRGRQILRNPIANRGTAFTLAERELLDLSGLLPSRVITIEEQLRRTYAQYSRSPSPLAKFIYLAQLRDRNEVLFYRLLSENIEELLPIIYTPTIGEAIERFSHEYVGTRGLFLSIDRPDLIEQSLRNYVPDPDEIDLVVVTDSEGILGIGDQGIGGIQIANGKLSVYTAAAGIHPRRAIPIVLDVGTDNLGLLNSDLYLGEQHARVRGEAYDDFIDAFVIAITRQFPNAMLHWEDFGAGNAHRILQRYADSICTFNDDIQGTAAVVLAAVLAAVRLTGVPMSQHRVLIYGAGTAGVGIADIIREAMAHDGLPAEQSYDQFYAFNSRGLIVDDSAGIRDFQRPYARSRAEVDEWDVANPARISLVETVRAAKPTILIGTSAQPGTFTAEVVQAMAEGCERPIIMPLSNPTSRSEAHPNDLLEWTDGHALIATGSPYGTIRHGEVYHTIAQANNALIFPGLGLGVSVVRATRVSNEMIYAAAAALAGLVNEYRPGASLLPSMNDLRLVSATVAMAVAKTAEEQGLARTPLNNPINDIYQRMWKPEYPRLEVVNRDE</sequence>
<dbReference type="FunFam" id="3.40.50.10380:FF:000001">
    <property type="entry name" value="NAD-dependent malic enzyme"/>
    <property type="match status" value="1"/>
</dbReference>
<feature type="binding site" evidence="9">
    <location>
        <position position="279"/>
    </location>
    <ligand>
        <name>a divalent metal cation</name>
        <dbReference type="ChEBI" id="CHEBI:60240"/>
    </ligand>
</feature>
<dbReference type="PANTHER" id="PTHR23406">
    <property type="entry name" value="MALIC ENZYME-RELATED"/>
    <property type="match status" value="1"/>
</dbReference>
<feature type="domain" description="Malic enzyme N-terminal" evidence="12">
    <location>
        <begin position="88"/>
        <end position="270"/>
    </location>
</feature>
<dbReference type="Proteomes" id="UP000238164">
    <property type="component" value="Chromosome 1"/>
</dbReference>
<dbReference type="GO" id="GO:0016616">
    <property type="term" value="F:oxidoreductase activity, acting on the CH-OH group of donors, NAD or NADP as acceptor"/>
    <property type="evidence" value="ECO:0007669"/>
    <property type="project" value="InterPro"/>
</dbReference>
<feature type="binding site" evidence="8">
    <location>
        <position position="472"/>
    </location>
    <ligand>
        <name>(S)-malate</name>
        <dbReference type="ChEBI" id="CHEBI:15589"/>
    </ligand>
</feature>
<dbReference type="GO" id="GO:0046872">
    <property type="term" value="F:metal ion binding"/>
    <property type="evidence" value="ECO:0007669"/>
    <property type="project" value="UniProtKB-KW"/>
</dbReference>
<dbReference type="KEGG" id="mgg:MPLG2_0149"/>
<dbReference type="PRINTS" id="PR00072">
    <property type="entry name" value="MALOXRDTASE"/>
</dbReference>
<dbReference type="InterPro" id="IPR015884">
    <property type="entry name" value="Malic_enzyme_CS"/>
</dbReference>
<dbReference type="RefSeq" id="WP_105184488.1">
    <property type="nucleotide sequence ID" value="NZ_BAAAGO010000016.1"/>
</dbReference>